<accession>A0A8F1SB98</accession>
<organism evidence="1 2">
    <name type="scientific">Candidatus Minimicrobia vallesae</name>
    <dbReference type="NCBI Taxonomy" id="2841264"/>
    <lineage>
        <taxon>Bacteria</taxon>
        <taxon>Candidatus Saccharimonadota</taxon>
        <taxon>Candidatus Saccharimonadota incertae sedis</taxon>
        <taxon>Candidatus Minimicrobia</taxon>
    </lineage>
</organism>
<reference evidence="1" key="1">
    <citation type="submission" date="2021-06" db="EMBL/GenBank/DDBJ databases">
        <title>An adapted protocol for Saccharibacteria cultivation: two new species join this phylum of Candidate Phyla Radiations.</title>
        <authorList>
            <person name="Ibrahim A."/>
            <person name="Maatouk M."/>
            <person name="Raoult D."/>
            <person name="Bittar F."/>
        </authorList>
    </citation>
    <scope>NUCLEOTIDE SEQUENCE</scope>
    <source>
        <strain evidence="1">IHU2</strain>
    </source>
</reference>
<dbReference type="AlphaFoldDB" id="A0A8F1SB98"/>
<keyword evidence="2" id="KW-1185">Reference proteome</keyword>
<dbReference type="KEGG" id="mvl:KOY49_01710"/>
<evidence type="ECO:0000313" key="2">
    <source>
        <dbReference type="Proteomes" id="UP000677117"/>
    </source>
</evidence>
<protein>
    <submittedName>
        <fullName evidence="1">Uncharacterized protein</fullName>
    </submittedName>
</protein>
<dbReference type="Proteomes" id="UP000677117">
    <property type="component" value="Chromosome"/>
</dbReference>
<name>A0A8F1SB98_9BACT</name>
<evidence type="ECO:0000313" key="1">
    <source>
        <dbReference type="EMBL" id="QWQ31706.1"/>
    </source>
</evidence>
<dbReference type="EMBL" id="CP076459">
    <property type="protein sequence ID" value="QWQ31706.1"/>
    <property type="molecule type" value="Genomic_DNA"/>
</dbReference>
<gene>
    <name evidence="1" type="ORF">KOY49_01710</name>
</gene>
<dbReference type="RefSeq" id="WP_232736457.1">
    <property type="nucleotide sequence ID" value="NZ_CP076459.1"/>
</dbReference>
<sequence length="53" mass="5780">MSGFIIVTELSAEIASAEEYQIVDLKEADDGTDALLLEAVARNMEVLPVQLEQ</sequence>
<proteinExistence type="predicted"/>